<comment type="caution">
    <text evidence="2">The sequence shown here is derived from an EMBL/GenBank/DDBJ whole genome shotgun (WGS) entry which is preliminary data.</text>
</comment>
<protein>
    <recommendedName>
        <fullName evidence="4">DUF1772 domain-containing protein</fullName>
    </recommendedName>
</protein>
<keyword evidence="1" id="KW-0812">Transmembrane</keyword>
<dbReference type="OrthoDB" id="428263at2"/>
<feature type="transmembrane region" description="Helical" evidence="1">
    <location>
        <begin position="6"/>
        <end position="27"/>
    </location>
</feature>
<reference evidence="2 3" key="1">
    <citation type="submission" date="2018-02" db="EMBL/GenBank/DDBJ databases">
        <title>Whole genome sequencing of endophytic bacterium.</title>
        <authorList>
            <person name="Eedara R."/>
            <person name="Podile A.R."/>
        </authorList>
    </citation>
    <scope>NUCLEOTIDE SEQUENCE [LARGE SCALE GENOMIC DNA]</scope>
    <source>
        <strain evidence="2 3">RP1T</strain>
    </source>
</reference>
<dbReference type="Proteomes" id="UP000237682">
    <property type="component" value="Unassembled WGS sequence"/>
</dbReference>
<proteinExistence type="predicted"/>
<dbReference type="InterPro" id="IPR013901">
    <property type="entry name" value="Anthrone_oxy"/>
</dbReference>
<dbReference type="Pfam" id="PF08592">
    <property type="entry name" value="Anthrone_oxy"/>
    <property type="match status" value="1"/>
</dbReference>
<dbReference type="RefSeq" id="WP_105862775.1">
    <property type="nucleotide sequence ID" value="NZ_PUEJ01000005.1"/>
</dbReference>
<dbReference type="AlphaFoldDB" id="A0A2S9QB21"/>
<evidence type="ECO:0000313" key="2">
    <source>
        <dbReference type="EMBL" id="PRH86546.1"/>
    </source>
</evidence>
<evidence type="ECO:0000256" key="1">
    <source>
        <dbReference type="SAM" id="Phobius"/>
    </source>
</evidence>
<name>A0A2S9QB21_9HYPH</name>
<dbReference type="EMBL" id="PUEJ01000005">
    <property type="protein sequence ID" value="PRH86546.1"/>
    <property type="molecule type" value="Genomic_DNA"/>
</dbReference>
<evidence type="ECO:0000313" key="3">
    <source>
        <dbReference type="Proteomes" id="UP000237682"/>
    </source>
</evidence>
<organism evidence="2 3">
    <name type="scientific">Labrys okinawensis</name>
    <dbReference type="NCBI Taxonomy" id="346911"/>
    <lineage>
        <taxon>Bacteria</taxon>
        <taxon>Pseudomonadati</taxon>
        <taxon>Pseudomonadota</taxon>
        <taxon>Alphaproteobacteria</taxon>
        <taxon>Hyphomicrobiales</taxon>
        <taxon>Xanthobacteraceae</taxon>
        <taxon>Labrys</taxon>
    </lineage>
</organism>
<feature type="transmembrane region" description="Helical" evidence="1">
    <location>
        <begin position="138"/>
        <end position="159"/>
    </location>
</feature>
<keyword evidence="1" id="KW-0472">Membrane</keyword>
<evidence type="ECO:0008006" key="4">
    <source>
        <dbReference type="Google" id="ProtNLM"/>
    </source>
</evidence>
<keyword evidence="1" id="KW-1133">Transmembrane helix</keyword>
<accession>A0A2S9QB21</accession>
<feature type="transmembrane region" description="Helical" evidence="1">
    <location>
        <begin position="61"/>
        <end position="81"/>
    </location>
</feature>
<feature type="transmembrane region" description="Helical" evidence="1">
    <location>
        <begin position="88"/>
        <end position="107"/>
    </location>
</feature>
<sequence length="164" mass="17373">MLERGLYVATFLAAIGSGLVAGIFFAFSNFVMPALGRVAPTSGIAAMQAINVTVINPGFMLAFMGTAVLCLALALGSWLWLGEWSGKLLLLASLVYLIACIGVTMGLNVPLNDALAVLQPETAQAGQLWLRYLVDWTFWNHVRTAASALALVLFTLVLIGRSAG</sequence>
<gene>
    <name evidence="2" type="ORF">C5L14_14505</name>
</gene>
<keyword evidence="3" id="KW-1185">Reference proteome</keyword>